<dbReference type="Proteomes" id="UP000249610">
    <property type="component" value="Unassembled WGS sequence"/>
</dbReference>
<protein>
    <submittedName>
        <fullName evidence="1">Uncharacterized protein</fullName>
    </submittedName>
</protein>
<comment type="caution">
    <text evidence="1">The sequence shown here is derived from an EMBL/GenBank/DDBJ whole genome shotgun (WGS) entry which is preliminary data.</text>
</comment>
<accession>A0A327PGR3</accession>
<keyword evidence="2" id="KW-1185">Reference proteome</keyword>
<evidence type="ECO:0000313" key="1">
    <source>
        <dbReference type="EMBL" id="RAI91435.1"/>
    </source>
</evidence>
<dbReference type="AlphaFoldDB" id="A0A327PGR3"/>
<reference evidence="1 2" key="1">
    <citation type="submission" date="2018-06" db="EMBL/GenBank/DDBJ databases">
        <title>Genomic Encyclopedia of Archaeal and Bacterial Type Strains, Phase II (KMG-II): from individual species to whole genera.</title>
        <authorList>
            <person name="Goeker M."/>
        </authorList>
    </citation>
    <scope>NUCLEOTIDE SEQUENCE [LARGE SCALE GENOMIC DNA]</scope>
    <source>
        <strain evidence="1 2">DSM 23446</strain>
    </source>
</reference>
<proteinExistence type="predicted"/>
<gene>
    <name evidence="1" type="ORF">LV83_01620</name>
</gene>
<name>A0A327PGR3_9BACT</name>
<sequence>MKYGNTTKPEVQIDLPNFGNGVNLKSKGIAQQINFPHTRKDKIHH</sequence>
<evidence type="ECO:0000313" key="2">
    <source>
        <dbReference type="Proteomes" id="UP000249610"/>
    </source>
</evidence>
<organism evidence="1 2">
    <name type="scientific">Algoriphagus yeomjeoni</name>
    <dbReference type="NCBI Taxonomy" id="291403"/>
    <lineage>
        <taxon>Bacteria</taxon>
        <taxon>Pseudomonadati</taxon>
        <taxon>Bacteroidota</taxon>
        <taxon>Cytophagia</taxon>
        <taxon>Cytophagales</taxon>
        <taxon>Cyclobacteriaceae</taxon>
        <taxon>Algoriphagus</taxon>
    </lineage>
</organism>
<dbReference type="EMBL" id="QLLK01000004">
    <property type="protein sequence ID" value="RAI91435.1"/>
    <property type="molecule type" value="Genomic_DNA"/>
</dbReference>